<dbReference type="SUPFAM" id="SSF75620">
    <property type="entry name" value="Release factor"/>
    <property type="match status" value="1"/>
</dbReference>
<protein>
    <recommendedName>
        <fullName evidence="3 6">Peptide chain release factor 2</fullName>
        <shortName evidence="6">RF-2</shortName>
    </recommendedName>
</protein>
<comment type="similarity">
    <text evidence="2 6">Belongs to the prokaryotic/mitochondrial release factor family.</text>
</comment>
<proteinExistence type="inferred from homology"/>
<evidence type="ECO:0000256" key="1">
    <source>
        <dbReference type="ARBA" id="ARBA00002613"/>
    </source>
</evidence>
<feature type="domain" description="Peptide chain release factor" evidence="7">
    <location>
        <begin position="46"/>
        <end position="155"/>
    </location>
</feature>
<dbReference type="InterPro" id="IPR004374">
    <property type="entry name" value="PrfB"/>
</dbReference>
<dbReference type="HAMAP" id="MF_00094">
    <property type="entry name" value="Rel_fac_2"/>
    <property type="match status" value="1"/>
</dbReference>
<dbReference type="Gene3D" id="3.30.70.1660">
    <property type="match status" value="1"/>
</dbReference>
<keyword evidence="5 6" id="KW-0648">Protein biosynthesis</keyword>
<dbReference type="KEGG" id="pbf:CFX0092_A0722"/>
<feature type="modified residue" description="N5-methylglutamine" evidence="6">
    <location>
        <position position="212"/>
    </location>
</feature>
<dbReference type="SMART" id="SM00937">
    <property type="entry name" value="PCRF"/>
    <property type="match status" value="1"/>
</dbReference>
<dbReference type="PANTHER" id="PTHR43116">
    <property type="entry name" value="PEPTIDE CHAIN RELEASE FACTOR 2"/>
    <property type="match status" value="1"/>
</dbReference>
<evidence type="ECO:0000313" key="9">
    <source>
        <dbReference type="Proteomes" id="UP000215027"/>
    </source>
</evidence>
<comment type="function">
    <text evidence="1 6">Peptide chain release factor 2 directs the termination of translation in response to the peptide chain termination codons UGA and UAA.</text>
</comment>
<dbReference type="InterPro" id="IPR000352">
    <property type="entry name" value="Pep_chain_release_fac_I"/>
</dbReference>
<dbReference type="Gene3D" id="3.30.160.20">
    <property type="match status" value="1"/>
</dbReference>
<dbReference type="Pfam" id="PF03462">
    <property type="entry name" value="PCRF"/>
    <property type="match status" value="1"/>
</dbReference>
<evidence type="ECO:0000313" key="8">
    <source>
        <dbReference type="EMBL" id="CUS02600.2"/>
    </source>
</evidence>
<keyword evidence="9" id="KW-1185">Reference proteome</keyword>
<dbReference type="AlphaFoldDB" id="A0A160T2D8"/>
<organism evidence="8 9">
    <name type="scientific">Candidatus Promineifilum breve</name>
    <dbReference type="NCBI Taxonomy" id="1806508"/>
    <lineage>
        <taxon>Bacteria</taxon>
        <taxon>Bacillati</taxon>
        <taxon>Chloroflexota</taxon>
        <taxon>Ardenticatenia</taxon>
        <taxon>Candidatus Promineifilales</taxon>
        <taxon>Candidatus Promineifilaceae</taxon>
        <taxon>Candidatus Promineifilum</taxon>
    </lineage>
</organism>
<sequence>MEAKIAEADFWNNPAAGQGVMRELTRLREQVGVWQTLGRSLADTLELAELDDEALREELSAEVERLSGQVELLEFQTLMSGEYDDENAILAIHAGAGGTEAQDWAHMLQRMFIRWAEQHRMTVEVLDTSAGDEAGIKSCMMSVTGRYAYGWLKSERGVHRLVRISPYDGSSRRHTSFAKVEAWPDVAEEIEIEIDERDLRIDRFRASGAGGQHVQKNETAVRITHVPTGLVVSCQNQRSLTQNTQVAMNILKAQLFDLARRNQTAEIAALKGEDVDAAWGSQIRSYVLQPYKMVKDHRTGHEVGNTQAVLDGRLDGFMEAFLRHSVGQGAPATEENTAIPEE</sequence>
<comment type="PTM">
    <text evidence="6">Methylated by PrmC. Methylation increases the termination efficiency of RF2.</text>
</comment>
<evidence type="ECO:0000256" key="5">
    <source>
        <dbReference type="ARBA" id="ARBA00022917"/>
    </source>
</evidence>
<dbReference type="EMBL" id="LN890655">
    <property type="protein sequence ID" value="CUS02600.2"/>
    <property type="molecule type" value="Genomic_DNA"/>
</dbReference>
<dbReference type="PANTHER" id="PTHR43116:SF3">
    <property type="entry name" value="CLASS I PEPTIDE CHAIN RELEASE FACTOR"/>
    <property type="match status" value="1"/>
</dbReference>
<evidence type="ECO:0000256" key="2">
    <source>
        <dbReference type="ARBA" id="ARBA00010835"/>
    </source>
</evidence>
<dbReference type="GO" id="GO:0005737">
    <property type="term" value="C:cytoplasm"/>
    <property type="evidence" value="ECO:0007669"/>
    <property type="project" value="UniProtKB-SubCell"/>
</dbReference>
<dbReference type="InterPro" id="IPR005139">
    <property type="entry name" value="PCRF"/>
</dbReference>
<keyword evidence="4 6" id="KW-0488">Methylation</keyword>
<keyword evidence="6" id="KW-0963">Cytoplasm</keyword>
<evidence type="ECO:0000256" key="3">
    <source>
        <dbReference type="ARBA" id="ARBA00019192"/>
    </source>
</evidence>
<dbReference type="InterPro" id="IPR045853">
    <property type="entry name" value="Pep_chain_release_fac_I_sf"/>
</dbReference>
<dbReference type="NCBIfam" id="TIGR00020">
    <property type="entry name" value="prfB"/>
    <property type="match status" value="1"/>
</dbReference>
<comment type="subcellular location">
    <subcellularLocation>
        <location evidence="6">Cytoplasm</location>
    </subcellularLocation>
</comment>
<evidence type="ECO:0000256" key="6">
    <source>
        <dbReference type="HAMAP-Rule" id="MF_00094"/>
    </source>
</evidence>
<dbReference type="Pfam" id="PF00472">
    <property type="entry name" value="RF-1"/>
    <property type="match status" value="1"/>
</dbReference>
<dbReference type="GO" id="GO:0016149">
    <property type="term" value="F:translation release factor activity, codon specific"/>
    <property type="evidence" value="ECO:0007669"/>
    <property type="project" value="UniProtKB-UniRule"/>
</dbReference>
<evidence type="ECO:0000256" key="4">
    <source>
        <dbReference type="ARBA" id="ARBA00022481"/>
    </source>
</evidence>
<dbReference type="Gene3D" id="1.20.58.410">
    <property type="entry name" value="Release factor"/>
    <property type="match status" value="1"/>
</dbReference>
<dbReference type="Proteomes" id="UP000215027">
    <property type="component" value="Chromosome I"/>
</dbReference>
<accession>A0A160T2D8</accession>
<evidence type="ECO:0000259" key="7">
    <source>
        <dbReference type="SMART" id="SM00937"/>
    </source>
</evidence>
<reference evidence="8" key="1">
    <citation type="submission" date="2016-01" db="EMBL/GenBank/DDBJ databases">
        <authorList>
            <person name="Mcilroy J.S."/>
            <person name="Karst M S."/>
            <person name="Albertsen M."/>
        </authorList>
    </citation>
    <scope>NUCLEOTIDE SEQUENCE</scope>
    <source>
        <strain evidence="8">Cfx-K</strain>
    </source>
</reference>
<name>A0A160T2D8_9CHLR</name>
<gene>
    <name evidence="6 8" type="primary">prfB</name>
    <name evidence="8" type="ORF">CFX0092_A0722</name>
</gene>